<name>A0ABW1ZLI4_9DEIO</name>
<dbReference type="EMBL" id="JBHSWB010000001">
    <property type="protein sequence ID" value="MFC6661137.1"/>
    <property type="molecule type" value="Genomic_DNA"/>
</dbReference>
<organism evidence="1 2">
    <name type="scientific">Deinococcus multiflagellatus</name>
    <dbReference type="NCBI Taxonomy" id="1656887"/>
    <lineage>
        <taxon>Bacteria</taxon>
        <taxon>Thermotogati</taxon>
        <taxon>Deinococcota</taxon>
        <taxon>Deinococci</taxon>
        <taxon>Deinococcales</taxon>
        <taxon>Deinococcaceae</taxon>
        <taxon>Deinococcus</taxon>
    </lineage>
</organism>
<protein>
    <recommendedName>
        <fullName evidence="3">Lipoprotein</fullName>
    </recommendedName>
</protein>
<gene>
    <name evidence="1" type="ORF">ACFP90_12870</name>
</gene>
<evidence type="ECO:0008006" key="3">
    <source>
        <dbReference type="Google" id="ProtNLM"/>
    </source>
</evidence>
<proteinExistence type="predicted"/>
<dbReference type="RefSeq" id="WP_380056498.1">
    <property type="nucleotide sequence ID" value="NZ_JBHSWB010000001.1"/>
</dbReference>
<sequence>MPAPAGPAGCGLERGAARGAATPAPCPESWNALNPATLRAARVTAVRAVLTDARGTPVPLGLGSGELVLQGPAVAGQRCTYVPGEAGRSGTLKAGDTEPLPLPAALDTGTWERDANAGLTLKARDASGALVLTGSAVFPTAGGSVNVGHLNGPLRRADSPRRWLYADGDCALTLWPLGPWLLVQDNQKCGGLNVTFAGLYRHVR</sequence>
<dbReference type="Proteomes" id="UP001596317">
    <property type="component" value="Unassembled WGS sequence"/>
</dbReference>
<comment type="caution">
    <text evidence="1">The sequence shown here is derived from an EMBL/GenBank/DDBJ whole genome shotgun (WGS) entry which is preliminary data.</text>
</comment>
<evidence type="ECO:0000313" key="2">
    <source>
        <dbReference type="Proteomes" id="UP001596317"/>
    </source>
</evidence>
<accession>A0ABW1ZLI4</accession>
<evidence type="ECO:0000313" key="1">
    <source>
        <dbReference type="EMBL" id="MFC6661137.1"/>
    </source>
</evidence>
<reference evidence="2" key="1">
    <citation type="journal article" date="2019" name="Int. J. Syst. Evol. Microbiol.">
        <title>The Global Catalogue of Microorganisms (GCM) 10K type strain sequencing project: providing services to taxonomists for standard genome sequencing and annotation.</title>
        <authorList>
            <consortium name="The Broad Institute Genomics Platform"/>
            <consortium name="The Broad Institute Genome Sequencing Center for Infectious Disease"/>
            <person name="Wu L."/>
            <person name="Ma J."/>
        </authorList>
    </citation>
    <scope>NUCLEOTIDE SEQUENCE [LARGE SCALE GENOMIC DNA]</scope>
    <source>
        <strain evidence="2">CCUG 63830</strain>
    </source>
</reference>
<keyword evidence="2" id="KW-1185">Reference proteome</keyword>